<dbReference type="Proteomes" id="UP000294692">
    <property type="component" value="Unassembled WGS sequence"/>
</dbReference>
<sequence>MPKLKPGHISPTEEEDAAINAGIAADPDNPEWTAQDFARATKSPKVSITIRLDADVIEAAKAQASQAGTGYQTVINDTLRRALTGGTAPVTEEALRRILREELHHAQSEHPASIDQ</sequence>
<dbReference type="OrthoDB" id="9796641at2"/>
<organism evidence="1 2">
    <name type="scientific">Paracandidimonas soli</name>
    <dbReference type="NCBI Taxonomy" id="1917182"/>
    <lineage>
        <taxon>Bacteria</taxon>
        <taxon>Pseudomonadati</taxon>
        <taxon>Pseudomonadota</taxon>
        <taxon>Betaproteobacteria</taxon>
        <taxon>Burkholderiales</taxon>
        <taxon>Alcaligenaceae</taxon>
        <taxon>Paracandidimonas</taxon>
    </lineage>
</organism>
<evidence type="ECO:0000313" key="2">
    <source>
        <dbReference type="Proteomes" id="UP000294692"/>
    </source>
</evidence>
<dbReference type="Pfam" id="PF14384">
    <property type="entry name" value="BrnA_antitoxin"/>
    <property type="match status" value="1"/>
</dbReference>
<dbReference type="InterPro" id="IPR025528">
    <property type="entry name" value="BrnA_antitoxin"/>
</dbReference>
<name>A0A4R3VD28_9BURK</name>
<dbReference type="RefSeq" id="WP_132475217.1">
    <property type="nucleotide sequence ID" value="NZ_JBHRVM010000001.1"/>
</dbReference>
<comment type="caution">
    <text evidence="1">The sequence shown here is derived from an EMBL/GenBank/DDBJ whole genome shotgun (WGS) entry which is preliminary data.</text>
</comment>
<reference evidence="1 2" key="1">
    <citation type="submission" date="2019-03" db="EMBL/GenBank/DDBJ databases">
        <title>Genomic Encyclopedia of Type Strains, Phase IV (KMG-IV): sequencing the most valuable type-strain genomes for metagenomic binning, comparative biology and taxonomic classification.</title>
        <authorList>
            <person name="Goeker M."/>
        </authorList>
    </citation>
    <scope>NUCLEOTIDE SEQUENCE [LARGE SCALE GENOMIC DNA]</scope>
    <source>
        <strain evidence="1 2">DSM 100048</strain>
    </source>
</reference>
<dbReference type="EMBL" id="SMBX01000003">
    <property type="protein sequence ID" value="TCV00585.1"/>
    <property type="molecule type" value="Genomic_DNA"/>
</dbReference>
<accession>A0A4R3VD28</accession>
<proteinExistence type="predicted"/>
<evidence type="ECO:0000313" key="1">
    <source>
        <dbReference type="EMBL" id="TCV00585.1"/>
    </source>
</evidence>
<dbReference type="AlphaFoldDB" id="A0A4R3VD28"/>
<keyword evidence="2" id="KW-1185">Reference proteome</keyword>
<protein>
    <submittedName>
        <fullName evidence="1">BrnA antitoxin of type II toxin-antitoxin system</fullName>
    </submittedName>
</protein>
<gene>
    <name evidence="1" type="ORF">EV686_103166</name>
</gene>